<dbReference type="EMBL" id="CAJOBC010136795">
    <property type="protein sequence ID" value="CAF4631401.1"/>
    <property type="molecule type" value="Genomic_DNA"/>
</dbReference>
<organism evidence="1 2">
    <name type="scientific">Didymodactylos carnosus</name>
    <dbReference type="NCBI Taxonomy" id="1234261"/>
    <lineage>
        <taxon>Eukaryota</taxon>
        <taxon>Metazoa</taxon>
        <taxon>Spiralia</taxon>
        <taxon>Gnathifera</taxon>
        <taxon>Rotifera</taxon>
        <taxon>Eurotatoria</taxon>
        <taxon>Bdelloidea</taxon>
        <taxon>Philodinida</taxon>
        <taxon>Philodinidae</taxon>
        <taxon>Didymodactylos</taxon>
    </lineage>
</organism>
<comment type="caution">
    <text evidence="1">The sequence shown here is derived from an EMBL/GenBank/DDBJ whole genome shotgun (WGS) entry which is preliminary data.</text>
</comment>
<dbReference type="Proteomes" id="UP000681722">
    <property type="component" value="Unassembled WGS sequence"/>
</dbReference>
<accession>A0A8S2ZJP1</accession>
<gene>
    <name evidence="1" type="ORF">SRO942_LOCUS49866</name>
</gene>
<protein>
    <submittedName>
        <fullName evidence="1">Uncharacterized protein</fullName>
    </submittedName>
</protein>
<evidence type="ECO:0000313" key="2">
    <source>
        <dbReference type="Proteomes" id="UP000681722"/>
    </source>
</evidence>
<reference evidence="1" key="1">
    <citation type="submission" date="2021-02" db="EMBL/GenBank/DDBJ databases">
        <authorList>
            <person name="Nowell W R."/>
        </authorList>
    </citation>
    <scope>NUCLEOTIDE SEQUENCE</scope>
</reference>
<evidence type="ECO:0000313" key="1">
    <source>
        <dbReference type="EMBL" id="CAF4631401.1"/>
    </source>
</evidence>
<dbReference type="AlphaFoldDB" id="A0A8S2ZJP1"/>
<proteinExistence type="predicted"/>
<dbReference type="Gene3D" id="1.10.1410.40">
    <property type="match status" value="1"/>
</dbReference>
<name>A0A8S2ZJP1_9BILA</name>
<sequence>NYTQKEDCDIAISIKLNFWSQIIRSRINYLEHYKHHIYERIKHSHVFAIPKWSKLTAEIEAPYEFRLSFSIMEAILAKSRSANQKLLNRIARTIYYKHLKMETGDKPKIPSYIIKTCVLWICEIFDIEQDAQQHLAIKFIEYVRRKLETG</sequence>
<feature type="non-terminal residue" evidence="1">
    <location>
        <position position="1"/>
    </location>
</feature>